<dbReference type="Pfam" id="PF00986">
    <property type="entry name" value="DNA_gyraseB_C"/>
    <property type="match status" value="1"/>
</dbReference>
<organism evidence="12">
    <name type="scientific">candidate division WOR-3 bacterium</name>
    <dbReference type="NCBI Taxonomy" id="2052148"/>
    <lineage>
        <taxon>Bacteria</taxon>
        <taxon>Bacteria division WOR-3</taxon>
    </lineage>
</organism>
<keyword evidence="6 10" id="KW-0460">Magnesium</keyword>
<comment type="subcellular location">
    <subcellularLocation>
        <location evidence="10">Cytoplasm</location>
    </subcellularLocation>
</comment>
<dbReference type="AlphaFoldDB" id="A0A7V3ZUA6"/>
<evidence type="ECO:0000256" key="1">
    <source>
        <dbReference type="ARBA" id="ARBA00000185"/>
    </source>
</evidence>
<dbReference type="InterPro" id="IPR034160">
    <property type="entry name" value="TOPRIM_GyrB"/>
</dbReference>
<keyword evidence="5 10" id="KW-0067">ATP-binding</keyword>
<dbReference type="PRINTS" id="PR01159">
    <property type="entry name" value="DNAGYRASEB"/>
</dbReference>
<comment type="subunit">
    <text evidence="10">Heterotetramer, composed of two GyrA and two GyrB chains. In the heterotetramer, GyrA contains the active site tyrosine that forms a transient covalent intermediate with DNA, while GyrB binds cofactors and catalyzes ATP hydrolysis.</text>
</comment>
<evidence type="ECO:0000256" key="10">
    <source>
        <dbReference type="HAMAP-Rule" id="MF_01898"/>
    </source>
</evidence>
<keyword evidence="3 10" id="KW-0479">Metal-binding</keyword>
<evidence type="ECO:0000256" key="5">
    <source>
        <dbReference type="ARBA" id="ARBA00022840"/>
    </source>
</evidence>
<dbReference type="SUPFAM" id="SSF55874">
    <property type="entry name" value="ATPase domain of HSP90 chaperone/DNA topoisomerase II/histidine kinase"/>
    <property type="match status" value="1"/>
</dbReference>
<accession>A0A7V3ZUA6</accession>
<dbReference type="InterPro" id="IPR020568">
    <property type="entry name" value="Ribosomal_Su5_D2-typ_SF"/>
</dbReference>
<dbReference type="InterPro" id="IPR001241">
    <property type="entry name" value="Topo_IIA"/>
</dbReference>
<dbReference type="Gene3D" id="3.30.230.10">
    <property type="match status" value="1"/>
</dbReference>
<dbReference type="PRINTS" id="PR00418">
    <property type="entry name" value="TPI2FAMILY"/>
</dbReference>
<dbReference type="InterPro" id="IPR013506">
    <property type="entry name" value="Topo_IIA_bsu_dom2"/>
</dbReference>
<dbReference type="FunFam" id="3.30.230.10:FF:000005">
    <property type="entry name" value="DNA gyrase subunit B"/>
    <property type="match status" value="1"/>
</dbReference>
<evidence type="ECO:0000256" key="2">
    <source>
        <dbReference type="ARBA" id="ARBA00010708"/>
    </source>
</evidence>
<keyword evidence="8" id="KW-0238">DNA-binding</keyword>
<dbReference type="NCBIfam" id="NF011501">
    <property type="entry name" value="PRK14939.1"/>
    <property type="match status" value="1"/>
</dbReference>
<proteinExistence type="inferred from homology"/>
<feature type="domain" description="Toprim" evidence="11">
    <location>
        <begin position="418"/>
        <end position="533"/>
    </location>
</feature>
<feature type="site" description="Interaction with DNA" evidence="10">
    <location>
        <position position="449"/>
    </location>
</feature>
<gene>
    <name evidence="10 12" type="primary">gyrB</name>
    <name evidence="12" type="ORF">ENU74_01745</name>
</gene>
<comment type="cofactor">
    <cofactor evidence="10">
        <name>Mg(2+)</name>
        <dbReference type="ChEBI" id="CHEBI:18420"/>
    </cofactor>
    <cofactor evidence="10">
        <name>Mn(2+)</name>
        <dbReference type="ChEBI" id="CHEBI:29035"/>
    </cofactor>
    <cofactor evidence="10">
        <name>Ca(2+)</name>
        <dbReference type="ChEBI" id="CHEBI:29108"/>
    </cofactor>
    <text evidence="10">Binds two Mg(2+) per subunit. The magnesium ions form salt bridges with both the protein and the DNA. Can also accept other divalent metal cations, such as Mn(2+) or Ca(2+).</text>
</comment>
<keyword evidence="10" id="KW-0963">Cytoplasm</keyword>
<comment type="function">
    <text evidence="10">A type II topoisomerase that negatively supercoils closed circular double-stranded (ds) DNA in an ATP-dependent manner to modulate DNA topology and maintain chromosomes in an underwound state. Negative supercoiling favors strand separation, and DNA replication, transcription, recombination and repair, all of which involve strand separation. Also able to catalyze the interconversion of other topological isomers of dsDNA rings, including catenanes and knotted rings. Type II topoisomerases break and join 2 DNA strands simultaneously in an ATP-dependent manner.</text>
</comment>
<feature type="binding site" evidence="10">
    <location>
        <position position="500"/>
    </location>
    <ligand>
        <name>Mg(2+)</name>
        <dbReference type="ChEBI" id="CHEBI:18420"/>
        <label>2</label>
    </ligand>
</feature>
<dbReference type="SUPFAM" id="SSF54211">
    <property type="entry name" value="Ribosomal protein S5 domain 2-like"/>
    <property type="match status" value="1"/>
</dbReference>
<evidence type="ECO:0000259" key="11">
    <source>
        <dbReference type="PROSITE" id="PS50880"/>
    </source>
</evidence>
<evidence type="ECO:0000313" key="12">
    <source>
        <dbReference type="EMBL" id="HGK63311.1"/>
    </source>
</evidence>
<dbReference type="HAMAP" id="MF_01898">
    <property type="entry name" value="GyrB"/>
    <property type="match status" value="1"/>
</dbReference>
<dbReference type="CDD" id="cd03366">
    <property type="entry name" value="TOPRIM_TopoIIA_GyrB"/>
    <property type="match status" value="1"/>
</dbReference>
<keyword evidence="9 10" id="KW-0413">Isomerase</keyword>
<dbReference type="GO" id="GO:0046872">
    <property type="term" value="F:metal ion binding"/>
    <property type="evidence" value="ECO:0007669"/>
    <property type="project" value="UniProtKB-KW"/>
</dbReference>
<dbReference type="GO" id="GO:0003677">
    <property type="term" value="F:DNA binding"/>
    <property type="evidence" value="ECO:0007669"/>
    <property type="project" value="UniProtKB-KW"/>
</dbReference>
<dbReference type="CDD" id="cd00822">
    <property type="entry name" value="TopoII_Trans_DNA_gyrase"/>
    <property type="match status" value="1"/>
</dbReference>
<dbReference type="SMART" id="SM00433">
    <property type="entry name" value="TOP2c"/>
    <property type="match status" value="1"/>
</dbReference>
<evidence type="ECO:0000256" key="6">
    <source>
        <dbReference type="ARBA" id="ARBA00022842"/>
    </source>
</evidence>
<comment type="caution">
    <text evidence="12">The sequence shown here is derived from an EMBL/GenBank/DDBJ whole genome shotgun (WGS) entry which is preliminary data.</text>
</comment>
<dbReference type="Pfam" id="PF00204">
    <property type="entry name" value="DNA_gyraseB"/>
    <property type="match status" value="1"/>
</dbReference>
<dbReference type="GO" id="GO:0006265">
    <property type="term" value="P:DNA topological change"/>
    <property type="evidence" value="ECO:0007669"/>
    <property type="project" value="UniProtKB-UniRule"/>
</dbReference>
<evidence type="ECO:0000256" key="3">
    <source>
        <dbReference type="ARBA" id="ARBA00022723"/>
    </source>
</evidence>
<dbReference type="InterPro" id="IPR000565">
    <property type="entry name" value="Topo_IIA_B"/>
</dbReference>
<dbReference type="InterPro" id="IPR003594">
    <property type="entry name" value="HATPase_dom"/>
</dbReference>
<evidence type="ECO:0000256" key="7">
    <source>
        <dbReference type="ARBA" id="ARBA00023029"/>
    </source>
</evidence>
<dbReference type="SMART" id="SM00387">
    <property type="entry name" value="HATPase_c"/>
    <property type="match status" value="1"/>
</dbReference>
<comment type="miscellaneous">
    <text evidence="10">Few gyrases are as efficient as E.coli at forming negative supercoils. Not all organisms have 2 type II topoisomerases; in organisms with a single type II topoisomerase this enzyme also has to decatenate newly replicated chromosomes.</text>
</comment>
<feature type="binding site" evidence="10">
    <location>
        <position position="498"/>
    </location>
    <ligand>
        <name>Mg(2+)</name>
        <dbReference type="ChEBI" id="CHEBI:18420"/>
        <label>1</label>
        <note>catalytic</note>
    </ligand>
</feature>
<feature type="binding site" evidence="10">
    <location>
        <position position="424"/>
    </location>
    <ligand>
        <name>Mg(2+)</name>
        <dbReference type="ChEBI" id="CHEBI:18420"/>
        <label>1</label>
        <note>catalytic</note>
    </ligand>
</feature>
<keyword evidence="7 10" id="KW-0799">Topoisomerase</keyword>
<dbReference type="EC" id="5.6.2.2" evidence="10"/>
<dbReference type="PANTHER" id="PTHR45866:SF1">
    <property type="entry name" value="DNA GYRASE SUBUNIT B, MITOCHONDRIAL"/>
    <property type="match status" value="1"/>
</dbReference>
<evidence type="ECO:0000256" key="8">
    <source>
        <dbReference type="ARBA" id="ARBA00023125"/>
    </source>
</evidence>
<dbReference type="GO" id="GO:0005737">
    <property type="term" value="C:cytoplasm"/>
    <property type="evidence" value="ECO:0007669"/>
    <property type="project" value="UniProtKB-SubCell"/>
</dbReference>
<dbReference type="InterPro" id="IPR002288">
    <property type="entry name" value="DNA_gyrase_B_C"/>
</dbReference>
<dbReference type="Pfam" id="PF02518">
    <property type="entry name" value="HATPase_c"/>
    <property type="match status" value="1"/>
</dbReference>
<dbReference type="InterPro" id="IPR014721">
    <property type="entry name" value="Ribsml_uS5_D2-typ_fold_subgr"/>
</dbReference>
<dbReference type="NCBIfam" id="NF004189">
    <property type="entry name" value="PRK05644.1"/>
    <property type="match status" value="1"/>
</dbReference>
<evidence type="ECO:0000256" key="9">
    <source>
        <dbReference type="ARBA" id="ARBA00023235"/>
    </source>
</evidence>
<keyword evidence="4 10" id="KW-0547">Nucleotide-binding</keyword>
<dbReference type="EMBL" id="DTDR01000052">
    <property type="protein sequence ID" value="HGK63311.1"/>
    <property type="molecule type" value="Genomic_DNA"/>
</dbReference>
<comment type="catalytic activity">
    <reaction evidence="1 10">
        <text>ATP-dependent breakage, passage and rejoining of double-stranded DNA.</text>
        <dbReference type="EC" id="5.6.2.2"/>
    </reaction>
</comment>
<dbReference type="GO" id="GO:0006261">
    <property type="term" value="P:DNA-templated DNA replication"/>
    <property type="evidence" value="ECO:0007669"/>
    <property type="project" value="UniProtKB-UniRule"/>
</dbReference>
<dbReference type="InterPro" id="IPR013760">
    <property type="entry name" value="Topo_IIA-like_dom_sf"/>
</dbReference>
<dbReference type="SUPFAM" id="SSF56719">
    <property type="entry name" value="Type II DNA topoisomerase"/>
    <property type="match status" value="1"/>
</dbReference>
<feature type="binding site" evidence="10">
    <location>
        <position position="498"/>
    </location>
    <ligand>
        <name>Mg(2+)</name>
        <dbReference type="ChEBI" id="CHEBI:18420"/>
        <label>2</label>
    </ligand>
</feature>
<dbReference type="PROSITE" id="PS50880">
    <property type="entry name" value="TOPRIM"/>
    <property type="match status" value="1"/>
</dbReference>
<dbReference type="Pfam" id="PF01751">
    <property type="entry name" value="Toprim"/>
    <property type="match status" value="1"/>
</dbReference>
<comment type="similarity">
    <text evidence="2 10">Belongs to the type II topoisomerase GyrB family.</text>
</comment>
<dbReference type="PANTHER" id="PTHR45866">
    <property type="entry name" value="DNA GYRASE/TOPOISOMERASE SUBUNIT B"/>
    <property type="match status" value="1"/>
</dbReference>
<name>A0A7V3ZUA6_UNCW3</name>
<reference evidence="12" key="1">
    <citation type="journal article" date="2020" name="mSystems">
        <title>Genome- and Community-Level Interaction Insights into Carbon Utilization and Element Cycling Functions of Hydrothermarchaeota in Hydrothermal Sediment.</title>
        <authorList>
            <person name="Zhou Z."/>
            <person name="Liu Y."/>
            <person name="Xu W."/>
            <person name="Pan J."/>
            <person name="Luo Z.H."/>
            <person name="Li M."/>
        </authorList>
    </citation>
    <scope>NUCLEOTIDE SEQUENCE [LARGE SCALE GENOMIC DNA]</scope>
    <source>
        <strain evidence="12">SpSt-697</strain>
    </source>
</reference>
<protein>
    <recommendedName>
        <fullName evidence="10">DNA gyrase subunit B</fullName>
        <ecNumber evidence="10">5.6.2.2</ecNumber>
    </recommendedName>
</protein>
<dbReference type="GO" id="GO:0034335">
    <property type="term" value="F:DNA negative supercoiling activity"/>
    <property type="evidence" value="ECO:0007669"/>
    <property type="project" value="UniProtKB-ARBA"/>
</dbReference>
<dbReference type="Gene3D" id="3.30.565.10">
    <property type="entry name" value="Histidine kinase-like ATPase, C-terminal domain"/>
    <property type="match status" value="1"/>
</dbReference>
<evidence type="ECO:0000256" key="4">
    <source>
        <dbReference type="ARBA" id="ARBA00022741"/>
    </source>
</evidence>
<dbReference type="FunFam" id="3.30.565.10:FF:000002">
    <property type="entry name" value="DNA gyrase subunit B"/>
    <property type="match status" value="1"/>
</dbReference>
<dbReference type="InterPro" id="IPR006171">
    <property type="entry name" value="TOPRIM_dom"/>
</dbReference>
<dbReference type="GO" id="GO:0005694">
    <property type="term" value="C:chromosome"/>
    <property type="evidence" value="ECO:0007669"/>
    <property type="project" value="InterPro"/>
</dbReference>
<dbReference type="GO" id="GO:0005524">
    <property type="term" value="F:ATP binding"/>
    <property type="evidence" value="ECO:0007669"/>
    <property type="project" value="UniProtKB-UniRule"/>
</dbReference>
<dbReference type="InterPro" id="IPR011557">
    <property type="entry name" value="GyrB"/>
</dbReference>
<dbReference type="InterPro" id="IPR013759">
    <property type="entry name" value="Topo_IIA_B_C"/>
</dbReference>
<sequence>MNKNNYSDYDASKIHVLKGLEAVRRRPAMYIGDVGVRGLHHLIYEVVDNSVDEALAGYCTQIIVTLHKNNACSVEDNGRGIPVDIHPVEKKPALEVVMTMLHTGAKFENKVYRISGGLHGVGVSVVNALSEWLEAYVYRDGNIYYQRYERGETRTPLKIVGKTKKTGTKITFKPDKQIFKKIDFDYEMVANRLRELAYLVPNLKIELIDERTNKKDIFHFPGGIVEFLKYLDAGRARLHKPVYFKVEKDKLEVEIALEYNDSYLENIFSYVNTINTHEGGTHVSGFKSALTRTLNEYAKRNNLLKEDIEIIGEDTREGLTAIISLKIPDPQFEGQTKTKLGNSEVKGIIEAIVNEKLEAFLEENPKVANIIINKVISAAKSRLAAKKARELARRKSLLETDILPGKLADCQEEDPRNAEIYIVEGESAGGSAKQGRDRRFQAVLPLRGKILNVEKSSLNKVLSNDVIKTIVTALGGGFGEDDFDPEKLRYHKIIIMTDADVDGSHIRTLLLTFFYRFMRPLIEQGYVYIAFPPLYRVKVDKQEFYLYSDEELEKFLKKYKNEKCEVQRYKGLGEMNPQQLWETTMNPEKRKLKKVTLEDAAEADRLFSILMGEEVEPRRKFIEENAKYVENLDI</sequence>
<dbReference type="InterPro" id="IPR036890">
    <property type="entry name" value="HATPase_C_sf"/>
</dbReference>
<dbReference type="Gene3D" id="3.40.50.670">
    <property type="match status" value="1"/>
</dbReference>
<dbReference type="FunFam" id="3.40.50.670:FF:000002">
    <property type="entry name" value="DNA gyrase subunit B"/>
    <property type="match status" value="1"/>
</dbReference>
<feature type="site" description="Interaction with DNA" evidence="10">
    <location>
        <position position="452"/>
    </location>
</feature>
<dbReference type="CDD" id="cd16928">
    <property type="entry name" value="HATPase_GyrB-like"/>
    <property type="match status" value="1"/>
</dbReference>
<dbReference type="NCBIfam" id="TIGR01059">
    <property type="entry name" value="gyrB"/>
    <property type="match status" value="1"/>
</dbReference>